<dbReference type="Pfam" id="PF02518">
    <property type="entry name" value="HATPase_c"/>
    <property type="match status" value="1"/>
</dbReference>
<comment type="catalytic activity">
    <reaction evidence="1">
        <text>ATP + protein L-histidine = ADP + protein N-phospho-L-histidine.</text>
        <dbReference type="EC" id="2.7.13.3"/>
    </reaction>
</comment>
<dbReference type="SUPFAM" id="SSF55874">
    <property type="entry name" value="ATPase domain of HSP90 chaperone/DNA topoisomerase II/histidine kinase"/>
    <property type="match status" value="1"/>
</dbReference>
<dbReference type="Pfam" id="PF00072">
    <property type="entry name" value="Response_reg"/>
    <property type="match status" value="1"/>
</dbReference>
<dbReference type="PRINTS" id="PR00344">
    <property type="entry name" value="BCTRLSENSOR"/>
</dbReference>
<evidence type="ECO:0000259" key="6">
    <source>
        <dbReference type="PROSITE" id="PS50110"/>
    </source>
</evidence>
<dbReference type="OrthoDB" id="9781208at2"/>
<dbReference type="RefSeq" id="WP_016197189.1">
    <property type="nucleotide sequence ID" value="NZ_AQPN01000141.1"/>
</dbReference>
<dbReference type="PANTHER" id="PTHR43547">
    <property type="entry name" value="TWO-COMPONENT HISTIDINE KINASE"/>
    <property type="match status" value="1"/>
</dbReference>
<evidence type="ECO:0000313" key="7">
    <source>
        <dbReference type="EMBL" id="EOR92881.1"/>
    </source>
</evidence>
<dbReference type="Pfam" id="PF00512">
    <property type="entry name" value="HisKA"/>
    <property type="match status" value="1"/>
</dbReference>
<dbReference type="STRING" id="1150600.ADIARSV_3969"/>
<evidence type="ECO:0000259" key="5">
    <source>
        <dbReference type="PROSITE" id="PS50109"/>
    </source>
</evidence>
<dbReference type="InterPro" id="IPR004358">
    <property type="entry name" value="Sig_transdc_His_kin-like_C"/>
</dbReference>
<dbReference type="PROSITE" id="PS50109">
    <property type="entry name" value="HIS_KIN"/>
    <property type="match status" value="1"/>
</dbReference>
<evidence type="ECO:0000256" key="2">
    <source>
        <dbReference type="ARBA" id="ARBA00012438"/>
    </source>
</evidence>
<protein>
    <recommendedName>
        <fullName evidence="2">histidine kinase</fullName>
        <ecNumber evidence="2">2.7.13.3</ecNumber>
    </recommendedName>
</protein>
<sequence length="361" mass="41157">MAEKIKILYIDDEPDNLIGFKASFRFDYQVYIAENVAEAYLHLEKNSDIRIVFCDQRMPDQTGVEFFDDLRSQYPSVVRILLTAYTDVESIIDAINKGNIFRFVKKPWAEIDIISAIEEANKFFISNYMLAVKHDELQKAYSELDKFAYSVSHDIRGPLSGILGAINVARVTDDVEGMKEVLGMMEKSLENLDNYIVNMHEYHSLQRGELKIKEIDFKEIASGLKNIYQVIAETRNISFILKIDQSEPFYNDEAPIQLILNNLLSNAFKYQEKGKSDKVVELSIEVNKEQATFQISDNGIGILRNHINEIFNLFYRATSQSTGSGFGLYNVKSAILKLNGHIEVSSVLNKGTTFKVIIPSK</sequence>
<dbReference type="EC" id="2.7.13.3" evidence="2"/>
<dbReference type="InterPro" id="IPR036097">
    <property type="entry name" value="HisK_dim/P_sf"/>
</dbReference>
<dbReference type="CDD" id="cd00082">
    <property type="entry name" value="HisKA"/>
    <property type="match status" value="1"/>
</dbReference>
<gene>
    <name evidence="7" type="ORF">ADIARSV_3969</name>
</gene>
<evidence type="ECO:0000256" key="1">
    <source>
        <dbReference type="ARBA" id="ARBA00000085"/>
    </source>
</evidence>
<dbReference type="InterPro" id="IPR001789">
    <property type="entry name" value="Sig_transdc_resp-reg_receiver"/>
</dbReference>
<dbReference type="InterPro" id="IPR003661">
    <property type="entry name" value="HisK_dim/P_dom"/>
</dbReference>
<dbReference type="InterPro" id="IPR003594">
    <property type="entry name" value="HATPase_dom"/>
</dbReference>
<feature type="modified residue" description="4-aspartylphosphate" evidence="4">
    <location>
        <position position="55"/>
    </location>
</feature>
<dbReference type="InterPro" id="IPR011006">
    <property type="entry name" value="CheY-like_superfamily"/>
</dbReference>
<dbReference type="PANTHER" id="PTHR43547:SF2">
    <property type="entry name" value="HYBRID SIGNAL TRANSDUCTION HISTIDINE KINASE C"/>
    <property type="match status" value="1"/>
</dbReference>
<keyword evidence="8" id="KW-1185">Reference proteome</keyword>
<dbReference type="Gene3D" id="3.30.565.10">
    <property type="entry name" value="Histidine kinase-like ATPase, C-terminal domain"/>
    <property type="match status" value="1"/>
</dbReference>
<dbReference type="PROSITE" id="PS50110">
    <property type="entry name" value="RESPONSE_REGULATORY"/>
    <property type="match status" value="1"/>
</dbReference>
<feature type="domain" description="Response regulatory" evidence="6">
    <location>
        <begin position="6"/>
        <end position="121"/>
    </location>
</feature>
<dbReference type="eggNOG" id="COG4251">
    <property type="taxonomic scope" value="Bacteria"/>
</dbReference>
<dbReference type="SUPFAM" id="SSF52172">
    <property type="entry name" value="CheY-like"/>
    <property type="match status" value="1"/>
</dbReference>
<feature type="domain" description="Histidine kinase" evidence="5">
    <location>
        <begin position="150"/>
        <end position="361"/>
    </location>
</feature>
<dbReference type="Proteomes" id="UP000014174">
    <property type="component" value="Unassembled WGS sequence"/>
</dbReference>
<dbReference type="SUPFAM" id="SSF47384">
    <property type="entry name" value="Homodimeric domain of signal transducing histidine kinase"/>
    <property type="match status" value="1"/>
</dbReference>
<dbReference type="CDD" id="cd00075">
    <property type="entry name" value="HATPase"/>
    <property type="match status" value="1"/>
</dbReference>
<proteinExistence type="predicted"/>
<comment type="caution">
    <text evidence="7">The sequence shown here is derived from an EMBL/GenBank/DDBJ whole genome shotgun (WGS) entry which is preliminary data.</text>
</comment>
<dbReference type="AlphaFoldDB" id="R9GMF3"/>
<dbReference type="SMART" id="SM00448">
    <property type="entry name" value="REC"/>
    <property type="match status" value="1"/>
</dbReference>
<dbReference type="SMART" id="SM00388">
    <property type="entry name" value="HisKA"/>
    <property type="match status" value="1"/>
</dbReference>
<organism evidence="7 8">
    <name type="scientific">Arcticibacter svalbardensis MN12-7</name>
    <dbReference type="NCBI Taxonomy" id="1150600"/>
    <lineage>
        <taxon>Bacteria</taxon>
        <taxon>Pseudomonadati</taxon>
        <taxon>Bacteroidota</taxon>
        <taxon>Sphingobacteriia</taxon>
        <taxon>Sphingobacteriales</taxon>
        <taxon>Sphingobacteriaceae</taxon>
        <taxon>Arcticibacter</taxon>
    </lineage>
</organism>
<evidence type="ECO:0000313" key="8">
    <source>
        <dbReference type="Proteomes" id="UP000014174"/>
    </source>
</evidence>
<keyword evidence="3 4" id="KW-0597">Phosphoprotein</keyword>
<reference evidence="7 8" key="1">
    <citation type="journal article" date="2013" name="Genome Announc.">
        <title>Draft Genome Sequence of Arcticibacter svalbardensis Strain MN12-7T, a Member of the Family Sphingobacteriaceae Isolated from an Arctic Soil Sample.</title>
        <authorList>
            <person name="Shivaji S."/>
            <person name="Ara S."/>
            <person name="Prasad S."/>
            <person name="Manasa B.P."/>
            <person name="Begum Z."/>
            <person name="Singh A."/>
            <person name="Kumar Pinnaka A."/>
        </authorList>
    </citation>
    <scope>NUCLEOTIDE SEQUENCE [LARGE SCALE GENOMIC DNA]</scope>
    <source>
        <strain evidence="7 8">MN12-7</strain>
    </source>
</reference>
<dbReference type="GO" id="GO:0000155">
    <property type="term" value="F:phosphorelay sensor kinase activity"/>
    <property type="evidence" value="ECO:0007669"/>
    <property type="project" value="InterPro"/>
</dbReference>
<accession>R9GMF3</accession>
<dbReference type="Gene3D" id="1.10.287.130">
    <property type="match status" value="1"/>
</dbReference>
<dbReference type="SMART" id="SM00387">
    <property type="entry name" value="HATPase_c"/>
    <property type="match status" value="1"/>
</dbReference>
<evidence type="ECO:0000256" key="3">
    <source>
        <dbReference type="ARBA" id="ARBA00022553"/>
    </source>
</evidence>
<dbReference type="PATRIC" id="fig|1150600.3.peg.3931"/>
<evidence type="ECO:0000256" key="4">
    <source>
        <dbReference type="PROSITE-ProRule" id="PRU00169"/>
    </source>
</evidence>
<dbReference type="InterPro" id="IPR036890">
    <property type="entry name" value="HATPase_C_sf"/>
</dbReference>
<dbReference type="Gene3D" id="3.40.50.2300">
    <property type="match status" value="1"/>
</dbReference>
<dbReference type="InterPro" id="IPR005467">
    <property type="entry name" value="His_kinase_dom"/>
</dbReference>
<dbReference type="CDD" id="cd17569">
    <property type="entry name" value="REC_HupR-like"/>
    <property type="match status" value="1"/>
</dbReference>
<dbReference type="EMBL" id="AQPN01000141">
    <property type="protein sequence ID" value="EOR92881.1"/>
    <property type="molecule type" value="Genomic_DNA"/>
</dbReference>
<name>R9GMF3_9SPHI</name>